<organism evidence="2 3">
    <name type="scientific">Runella rosea</name>
    <dbReference type="NCBI Taxonomy" id="2259595"/>
    <lineage>
        <taxon>Bacteria</taxon>
        <taxon>Pseudomonadati</taxon>
        <taxon>Bacteroidota</taxon>
        <taxon>Cytophagia</taxon>
        <taxon>Cytophagales</taxon>
        <taxon>Spirosomataceae</taxon>
        <taxon>Runella</taxon>
    </lineage>
</organism>
<proteinExistence type="predicted"/>
<accession>A0A344TF56</accession>
<evidence type="ECO:0000313" key="2">
    <source>
        <dbReference type="EMBL" id="AXE17277.1"/>
    </source>
</evidence>
<keyword evidence="3" id="KW-1185">Reference proteome</keyword>
<dbReference type="AlphaFoldDB" id="A0A344TF56"/>
<dbReference type="Pfam" id="PF13858">
    <property type="entry name" value="DUF4199"/>
    <property type="match status" value="1"/>
</dbReference>
<keyword evidence="1" id="KW-0472">Membrane</keyword>
<dbReference type="EMBL" id="CP030850">
    <property type="protein sequence ID" value="AXE17277.1"/>
    <property type="molecule type" value="Genomic_DNA"/>
</dbReference>
<name>A0A344TF56_9BACT</name>
<sequence length="173" mass="19382">MQKTIIRFGLISGALSSVLLVLLTTIGRAIGFETFADYGVWFGFTSIILSLTLVYFGIKSYRDQHSEGRITFGKAFQIGIAVTVISCVCYALTWLIFFFNFFPTFMEDFGAYHLQKMKEDGKSAAEIAQQAAEIAKANTQYQNPFYNFAVTFMEPFPVGLLMTLVSALVLKKK</sequence>
<reference evidence="2 3" key="1">
    <citation type="submission" date="2018-07" db="EMBL/GenBank/DDBJ databases">
        <title>Genome sequencing of Runella.</title>
        <authorList>
            <person name="Baek M.-G."/>
            <person name="Yi H."/>
        </authorList>
    </citation>
    <scope>NUCLEOTIDE SEQUENCE [LARGE SCALE GENOMIC DNA]</scope>
    <source>
        <strain evidence="2 3">HYN0085</strain>
    </source>
</reference>
<gene>
    <name evidence="2" type="ORF">DR864_05780</name>
</gene>
<feature type="transmembrane region" description="Helical" evidence="1">
    <location>
        <begin position="145"/>
        <end position="170"/>
    </location>
</feature>
<dbReference type="Proteomes" id="UP000251993">
    <property type="component" value="Chromosome"/>
</dbReference>
<keyword evidence="1" id="KW-1133">Transmembrane helix</keyword>
<protein>
    <submittedName>
        <fullName evidence="2">DUF4199 domain-containing protein</fullName>
    </submittedName>
</protein>
<feature type="transmembrane region" description="Helical" evidence="1">
    <location>
        <begin position="38"/>
        <end position="58"/>
    </location>
</feature>
<dbReference type="InterPro" id="IPR025250">
    <property type="entry name" value="DUF4199"/>
</dbReference>
<dbReference type="RefSeq" id="WP_114066063.1">
    <property type="nucleotide sequence ID" value="NZ_CP030850.1"/>
</dbReference>
<dbReference type="OrthoDB" id="6384283at2"/>
<feature type="transmembrane region" description="Helical" evidence="1">
    <location>
        <begin position="78"/>
        <end position="102"/>
    </location>
</feature>
<keyword evidence="1" id="KW-0812">Transmembrane</keyword>
<dbReference type="KEGG" id="run:DR864_05780"/>
<evidence type="ECO:0000256" key="1">
    <source>
        <dbReference type="SAM" id="Phobius"/>
    </source>
</evidence>
<evidence type="ECO:0000313" key="3">
    <source>
        <dbReference type="Proteomes" id="UP000251993"/>
    </source>
</evidence>